<protein>
    <submittedName>
        <fullName evidence="3">L-ascorbate metabolism protein UlaG, beta-lactamase superfamily</fullName>
    </submittedName>
</protein>
<feature type="domain" description="Metallo-beta-lactamase" evidence="2">
    <location>
        <begin position="147"/>
        <end position="352"/>
    </location>
</feature>
<organism evidence="3 4">
    <name type="scientific">Gordonia westfalica</name>
    <dbReference type="NCBI Taxonomy" id="158898"/>
    <lineage>
        <taxon>Bacteria</taxon>
        <taxon>Bacillati</taxon>
        <taxon>Actinomycetota</taxon>
        <taxon>Actinomycetes</taxon>
        <taxon>Mycobacteriales</taxon>
        <taxon>Gordoniaceae</taxon>
        <taxon>Gordonia</taxon>
    </lineage>
</organism>
<dbReference type="STRING" id="158898.SAMN04488548_1342353"/>
<evidence type="ECO:0000313" key="3">
    <source>
        <dbReference type="EMBL" id="SDU58260.1"/>
    </source>
</evidence>
<name>A0A1H2JPC5_9ACTN</name>
<dbReference type="PANTHER" id="PTHR15032">
    <property type="entry name" value="N-ACYL-PHOSPHATIDYLETHANOLAMINE-HYDROLYZING PHOSPHOLIPASE D"/>
    <property type="match status" value="1"/>
</dbReference>
<dbReference type="PANTHER" id="PTHR15032:SF4">
    <property type="entry name" value="N-ACYL-PHOSPHATIDYLETHANOLAMINE-HYDROLYZING PHOSPHOLIPASE D"/>
    <property type="match status" value="1"/>
</dbReference>
<gene>
    <name evidence="3" type="ORF">SAMN04488548_1342353</name>
</gene>
<dbReference type="InterPro" id="IPR001279">
    <property type="entry name" value="Metallo-B-lactamas"/>
</dbReference>
<dbReference type="SUPFAM" id="SSF56281">
    <property type="entry name" value="Metallo-hydrolase/oxidoreductase"/>
    <property type="match status" value="1"/>
</dbReference>
<dbReference type="Pfam" id="PF12706">
    <property type="entry name" value="Lactamase_B_2"/>
    <property type="match status" value="1"/>
</dbReference>
<sequence length="409" mass="44137">MPSRFASNIFRSDYCVDVTSNPGETGPDATSRVLGRVTSAGVMMADAVAERLAAGGLGPARALGATREEILPHVRNSPNLRDGVFDNPEPPQGSIAPDRQVIADMARRPGRPRRPVMLTVPTFDSPSGLAVTWLGHATAIVDIDGARIITDPVLSRRCSPSQLVGPARMHAAPLSARRLPPIDVVVISHDHYDHLDMDTVTTIAATQPDAVFVTTIGVAAHLMSWGIAEDRIRQADWWDEVVVGTRGGELRFTCGPARHFSGRRLARNLTQWGSWSIAGHTHRVFFSGDTGHTERFSDVGARLGPFDLTLIAVGAYDVMWPDIHVDPEEALSVHRMVSPGSGADSVLIPIHWGTFNLARHPWGEPIARLQAASHHGDPTVLVPQPGGSIDLEHRTGTGVAHPSWWEVSA</sequence>
<accession>A0A1H2JPC5</accession>
<feature type="region of interest" description="Disordered" evidence="1">
    <location>
        <begin position="74"/>
        <end position="96"/>
    </location>
</feature>
<dbReference type="InterPro" id="IPR036866">
    <property type="entry name" value="RibonucZ/Hydroxyglut_hydro"/>
</dbReference>
<evidence type="ECO:0000259" key="2">
    <source>
        <dbReference type="Pfam" id="PF12706"/>
    </source>
</evidence>
<dbReference type="AlphaFoldDB" id="A0A1H2JPC5"/>
<dbReference type="Proteomes" id="UP000183180">
    <property type="component" value="Unassembled WGS sequence"/>
</dbReference>
<dbReference type="GO" id="GO:0005737">
    <property type="term" value="C:cytoplasm"/>
    <property type="evidence" value="ECO:0007669"/>
    <property type="project" value="TreeGrafter"/>
</dbReference>
<evidence type="ECO:0000313" key="4">
    <source>
        <dbReference type="Proteomes" id="UP000183180"/>
    </source>
</evidence>
<dbReference type="Gene3D" id="3.60.15.10">
    <property type="entry name" value="Ribonuclease Z/Hydroxyacylglutathione hydrolase-like"/>
    <property type="match status" value="1"/>
</dbReference>
<evidence type="ECO:0000256" key="1">
    <source>
        <dbReference type="SAM" id="MobiDB-lite"/>
    </source>
</evidence>
<reference evidence="3 4" key="1">
    <citation type="submission" date="2016-10" db="EMBL/GenBank/DDBJ databases">
        <authorList>
            <person name="de Groot N.N."/>
        </authorList>
    </citation>
    <scope>NUCLEOTIDE SEQUENCE [LARGE SCALE GENOMIC DNA]</scope>
    <source>
        <strain evidence="3 4">DSM 44215</strain>
    </source>
</reference>
<proteinExistence type="predicted"/>
<dbReference type="EMBL" id="FNLM01000034">
    <property type="protein sequence ID" value="SDU58260.1"/>
    <property type="molecule type" value="Genomic_DNA"/>
</dbReference>